<keyword evidence="3" id="KW-1185">Reference proteome</keyword>
<protein>
    <recommendedName>
        <fullName evidence="4">Lipoprotein</fullName>
    </recommendedName>
</protein>
<evidence type="ECO:0000313" key="2">
    <source>
        <dbReference type="EMBL" id="MFI6502125.1"/>
    </source>
</evidence>
<evidence type="ECO:0008006" key="4">
    <source>
        <dbReference type="Google" id="ProtNLM"/>
    </source>
</evidence>
<dbReference type="RefSeq" id="WP_397087169.1">
    <property type="nucleotide sequence ID" value="NZ_JBITGY010000009.1"/>
</dbReference>
<evidence type="ECO:0000256" key="1">
    <source>
        <dbReference type="SAM" id="SignalP"/>
    </source>
</evidence>
<feature type="signal peptide" evidence="1">
    <location>
        <begin position="1"/>
        <end position="18"/>
    </location>
</feature>
<evidence type="ECO:0000313" key="3">
    <source>
        <dbReference type="Proteomes" id="UP001612741"/>
    </source>
</evidence>
<dbReference type="PROSITE" id="PS51257">
    <property type="entry name" value="PROKAR_LIPOPROTEIN"/>
    <property type="match status" value="1"/>
</dbReference>
<reference evidence="2 3" key="1">
    <citation type="submission" date="2024-10" db="EMBL/GenBank/DDBJ databases">
        <title>The Natural Products Discovery Center: Release of the First 8490 Sequenced Strains for Exploring Actinobacteria Biosynthetic Diversity.</title>
        <authorList>
            <person name="Kalkreuter E."/>
            <person name="Kautsar S.A."/>
            <person name="Yang D."/>
            <person name="Bader C.D."/>
            <person name="Teijaro C.N."/>
            <person name="Fluegel L."/>
            <person name="Davis C.M."/>
            <person name="Simpson J.R."/>
            <person name="Lauterbach L."/>
            <person name="Steele A.D."/>
            <person name="Gui C."/>
            <person name="Meng S."/>
            <person name="Li G."/>
            <person name="Viehrig K."/>
            <person name="Ye F."/>
            <person name="Su P."/>
            <person name="Kiefer A.F."/>
            <person name="Nichols A."/>
            <person name="Cepeda A.J."/>
            <person name="Yan W."/>
            <person name="Fan B."/>
            <person name="Jiang Y."/>
            <person name="Adhikari A."/>
            <person name="Zheng C.-J."/>
            <person name="Schuster L."/>
            <person name="Cowan T.M."/>
            <person name="Smanski M.J."/>
            <person name="Chevrette M.G."/>
            <person name="De Carvalho L.P.S."/>
            <person name="Shen B."/>
        </authorList>
    </citation>
    <scope>NUCLEOTIDE SEQUENCE [LARGE SCALE GENOMIC DNA]</scope>
    <source>
        <strain evidence="2 3">NPDC050545</strain>
    </source>
</reference>
<feature type="chain" id="PRO_5045144959" description="Lipoprotein" evidence="1">
    <location>
        <begin position="19"/>
        <end position="135"/>
    </location>
</feature>
<proteinExistence type="predicted"/>
<accession>A0ABW7Z1S5</accession>
<gene>
    <name evidence="2" type="ORF">ACIBG2_32420</name>
</gene>
<organism evidence="2 3">
    <name type="scientific">Nonomuraea typhae</name>
    <dbReference type="NCBI Taxonomy" id="2603600"/>
    <lineage>
        <taxon>Bacteria</taxon>
        <taxon>Bacillati</taxon>
        <taxon>Actinomycetota</taxon>
        <taxon>Actinomycetes</taxon>
        <taxon>Streptosporangiales</taxon>
        <taxon>Streptosporangiaceae</taxon>
        <taxon>Nonomuraea</taxon>
    </lineage>
</organism>
<dbReference type="EMBL" id="JBITGY010000009">
    <property type="protein sequence ID" value="MFI6502125.1"/>
    <property type="molecule type" value="Genomic_DNA"/>
</dbReference>
<sequence length="135" mass="14764">MKRASALLALTLAAGCGAGGGVRVEGPAPTVQRARPVYVIAYMGDALQRPRDFALTEFSGMTDVRWKSWGQASAVGEGKLSGSWCIPKCDIPATITLTRLQWMERTGYYSRFTVTTDRQITEADLVNQKLEVPPR</sequence>
<name>A0ABW7Z1S5_9ACTN</name>
<comment type="caution">
    <text evidence="2">The sequence shown here is derived from an EMBL/GenBank/DDBJ whole genome shotgun (WGS) entry which is preliminary data.</text>
</comment>
<keyword evidence="1" id="KW-0732">Signal</keyword>
<dbReference type="Proteomes" id="UP001612741">
    <property type="component" value="Unassembled WGS sequence"/>
</dbReference>